<protein>
    <submittedName>
        <fullName evidence="3">G protein-coupled receptor</fullName>
    </submittedName>
</protein>
<dbReference type="Proteomes" id="UP000887540">
    <property type="component" value="Unplaced"/>
</dbReference>
<organism evidence="2 3">
    <name type="scientific">Acrobeloides nanus</name>
    <dbReference type="NCBI Taxonomy" id="290746"/>
    <lineage>
        <taxon>Eukaryota</taxon>
        <taxon>Metazoa</taxon>
        <taxon>Ecdysozoa</taxon>
        <taxon>Nematoda</taxon>
        <taxon>Chromadorea</taxon>
        <taxon>Rhabditida</taxon>
        <taxon>Tylenchina</taxon>
        <taxon>Cephalobomorpha</taxon>
        <taxon>Cephaloboidea</taxon>
        <taxon>Cephalobidae</taxon>
        <taxon>Acrobeloides</taxon>
    </lineage>
</organism>
<keyword evidence="1" id="KW-0812">Transmembrane</keyword>
<accession>A0A914E2P1</accession>
<feature type="transmembrane region" description="Helical" evidence="1">
    <location>
        <begin position="37"/>
        <end position="63"/>
    </location>
</feature>
<proteinExistence type="predicted"/>
<dbReference type="WBParaSite" id="ACRNAN_scaffold5322.g18799.t1">
    <property type="protein sequence ID" value="ACRNAN_scaffold5322.g18799.t1"/>
    <property type="gene ID" value="ACRNAN_scaffold5322.g18799"/>
</dbReference>
<evidence type="ECO:0000313" key="2">
    <source>
        <dbReference type="Proteomes" id="UP000887540"/>
    </source>
</evidence>
<dbReference type="AlphaFoldDB" id="A0A914E2P1"/>
<dbReference type="Pfam" id="PF10318">
    <property type="entry name" value="7TM_GPCR_Srh"/>
    <property type="match status" value="1"/>
</dbReference>
<keyword evidence="2" id="KW-1185">Reference proteome</keyword>
<evidence type="ECO:0000313" key="3">
    <source>
        <dbReference type="WBParaSite" id="ACRNAN_scaffold5322.g18799.t1"/>
    </source>
</evidence>
<sequence>MEPSLAGCDVYRFSKMEKEKAFSKQTHQMNQMLFKTIVIQGALVGICWTFPATILGAMVVFQIPFESLIAQICMFMPLFYANLDALTLLYFIRPYRDYTKKIFVDFLMWIRLKKVALSPTPVMDANVLNLSQ</sequence>
<keyword evidence="1" id="KW-0472">Membrane</keyword>
<feature type="transmembrane region" description="Helical" evidence="1">
    <location>
        <begin position="69"/>
        <end position="92"/>
    </location>
</feature>
<reference evidence="3" key="1">
    <citation type="submission" date="2022-11" db="UniProtKB">
        <authorList>
            <consortium name="WormBaseParasite"/>
        </authorList>
    </citation>
    <scope>IDENTIFICATION</scope>
</reference>
<name>A0A914E2P1_9BILA</name>
<dbReference type="InterPro" id="IPR019422">
    <property type="entry name" value="7TM_GPCR_serpentine_rcpt_Srh"/>
</dbReference>
<keyword evidence="1" id="KW-1133">Transmembrane helix</keyword>
<evidence type="ECO:0000256" key="1">
    <source>
        <dbReference type="SAM" id="Phobius"/>
    </source>
</evidence>